<reference evidence="3" key="1">
    <citation type="submission" date="2013-01" db="EMBL/GenBank/DDBJ databases">
        <title>Draft Genome Sequence of a Mulberry Tree, Morus notabilis C.K. Schneid.</title>
        <authorList>
            <person name="He N."/>
            <person name="Zhao S."/>
        </authorList>
    </citation>
    <scope>NUCLEOTIDE SEQUENCE</scope>
</reference>
<accession>W9RF47</accession>
<sequence>MSDISDSQNRSHFEAIIFFGLRFELVFFTKLEHESEVDVTDVEQATARSPVQPQGISFSLSPTPPTNEVARLQTILAVDARTVPDHDFMDI</sequence>
<evidence type="ECO:0000313" key="3">
    <source>
        <dbReference type="Proteomes" id="UP000030645"/>
    </source>
</evidence>
<protein>
    <submittedName>
        <fullName evidence="2">Uncharacterized protein</fullName>
    </submittedName>
</protein>
<proteinExistence type="predicted"/>
<organism evidence="2 3">
    <name type="scientific">Morus notabilis</name>
    <dbReference type="NCBI Taxonomy" id="981085"/>
    <lineage>
        <taxon>Eukaryota</taxon>
        <taxon>Viridiplantae</taxon>
        <taxon>Streptophyta</taxon>
        <taxon>Embryophyta</taxon>
        <taxon>Tracheophyta</taxon>
        <taxon>Spermatophyta</taxon>
        <taxon>Magnoliopsida</taxon>
        <taxon>eudicotyledons</taxon>
        <taxon>Gunneridae</taxon>
        <taxon>Pentapetalae</taxon>
        <taxon>rosids</taxon>
        <taxon>fabids</taxon>
        <taxon>Rosales</taxon>
        <taxon>Moraceae</taxon>
        <taxon>Moreae</taxon>
        <taxon>Morus</taxon>
    </lineage>
</organism>
<evidence type="ECO:0000256" key="1">
    <source>
        <dbReference type="SAM" id="MobiDB-lite"/>
    </source>
</evidence>
<dbReference type="EMBL" id="KE344662">
    <property type="protein sequence ID" value="EXB74871.1"/>
    <property type="molecule type" value="Genomic_DNA"/>
</dbReference>
<dbReference type="AlphaFoldDB" id="W9RF47"/>
<keyword evidence="3" id="KW-1185">Reference proteome</keyword>
<feature type="compositionally biased region" description="Polar residues" evidence="1">
    <location>
        <begin position="46"/>
        <end position="61"/>
    </location>
</feature>
<dbReference type="Proteomes" id="UP000030645">
    <property type="component" value="Unassembled WGS sequence"/>
</dbReference>
<gene>
    <name evidence="2" type="ORF">L484_018579</name>
</gene>
<evidence type="ECO:0000313" key="2">
    <source>
        <dbReference type="EMBL" id="EXB74871.1"/>
    </source>
</evidence>
<feature type="region of interest" description="Disordered" evidence="1">
    <location>
        <begin position="46"/>
        <end position="65"/>
    </location>
</feature>
<name>W9RF47_9ROSA</name>